<organism evidence="2">
    <name type="scientific">bioreactor metagenome</name>
    <dbReference type="NCBI Taxonomy" id="1076179"/>
    <lineage>
        <taxon>unclassified sequences</taxon>
        <taxon>metagenomes</taxon>
        <taxon>ecological metagenomes</taxon>
    </lineage>
</organism>
<reference evidence="2" key="1">
    <citation type="submission" date="2019-08" db="EMBL/GenBank/DDBJ databases">
        <authorList>
            <person name="Kucharzyk K."/>
            <person name="Murdoch R.W."/>
            <person name="Higgins S."/>
            <person name="Loffler F."/>
        </authorList>
    </citation>
    <scope>NUCLEOTIDE SEQUENCE</scope>
</reference>
<evidence type="ECO:0000256" key="1">
    <source>
        <dbReference type="SAM" id="MobiDB-lite"/>
    </source>
</evidence>
<name>A0A645HD16_9ZZZZ</name>
<evidence type="ECO:0000313" key="2">
    <source>
        <dbReference type="EMBL" id="MPN36917.1"/>
    </source>
</evidence>
<proteinExistence type="predicted"/>
<comment type="caution">
    <text evidence="2">The sequence shown here is derived from an EMBL/GenBank/DDBJ whole genome shotgun (WGS) entry which is preliminary data.</text>
</comment>
<gene>
    <name evidence="2" type="ORF">SDC9_184429</name>
</gene>
<accession>A0A645HD16</accession>
<protein>
    <submittedName>
        <fullName evidence="2">Uncharacterized protein</fullName>
    </submittedName>
</protein>
<feature type="region of interest" description="Disordered" evidence="1">
    <location>
        <begin position="110"/>
        <end position="133"/>
    </location>
</feature>
<dbReference type="AlphaFoldDB" id="A0A645HD16"/>
<sequence length="133" mass="14242">MIITPLTSPFCAWIRSTTFWASPAQPSFPSYRTQNRTSGRLPASLLTIATFLPAAVRACRPVATSSPPRGAAITAVRSSSVAQVLQIVLYCMVSHCASCTSTSAPLDSRYHLPPAVREPNQESPVSKGRSPIL</sequence>
<dbReference type="EMBL" id="VSSQ01091329">
    <property type="protein sequence ID" value="MPN36917.1"/>
    <property type="molecule type" value="Genomic_DNA"/>
</dbReference>